<keyword evidence="2" id="KW-1185">Reference proteome</keyword>
<reference evidence="1 2" key="1">
    <citation type="journal article" date="2022" name="New Phytol.">
        <title>Ecological generalism drives hyperdiversity of secondary metabolite gene clusters in xylarialean endophytes.</title>
        <authorList>
            <person name="Franco M.E.E."/>
            <person name="Wisecaver J.H."/>
            <person name="Arnold A.E."/>
            <person name="Ju Y.M."/>
            <person name="Slot J.C."/>
            <person name="Ahrendt S."/>
            <person name="Moore L.P."/>
            <person name="Eastman K.E."/>
            <person name="Scott K."/>
            <person name="Konkel Z."/>
            <person name="Mondo S.J."/>
            <person name="Kuo A."/>
            <person name="Hayes R.D."/>
            <person name="Haridas S."/>
            <person name="Andreopoulos B."/>
            <person name="Riley R."/>
            <person name="LaButti K."/>
            <person name="Pangilinan J."/>
            <person name="Lipzen A."/>
            <person name="Amirebrahimi M."/>
            <person name="Yan J."/>
            <person name="Adam C."/>
            <person name="Keymanesh K."/>
            <person name="Ng V."/>
            <person name="Louie K."/>
            <person name="Northen T."/>
            <person name="Drula E."/>
            <person name="Henrissat B."/>
            <person name="Hsieh H.M."/>
            <person name="Youens-Clark K."/>
            <person name="Lutzoni F."/>
            <person name="Miadlikowska J."/>
            <person name="Eastwood D.C."/>
            <person name="Hamelin R.C."/>
            <person name="Grigoriev I.V."/>
            <person name="U'Ren J.M."/>
        </authorList>
    </citation>
    <scope>NUCLEOTIDE SEQUENCE [LARGE SCALE GENOMIC DNA]</scope>
    <source>
        <strain evidence="1 2">ER1909</strain>
    </source>
</reference>
<evidence type="ECO:0000313" key="1">
    <source>
        <dbReference type="EMBL" id="KAI6084708.1"/>
    </source>
</evidence>
<sequence length="278" mass="29726">MTASIAQTSSTGINVERAYDYRSRNANSDPLRKKIAVALGYKPSDFTGAAADANIGEGCGNPLLIANLKEGDFVVDLGSGGGFDCFLASKQVGPAGKVVGFDMTENMVKLARRNGSKLGLSNVEFVHANINKLPLPDNSVDCVMSNCVLNLVPDDEKLAVVGEIHRILKPCGRLAISDFLALKPMPSEIKDDPALRSGCVSGAVEVDRMKQLLFDIGFDDILLVDTKKDLNLYKENETSKSVTPCCAGGGSCEPAALTASGRKELDYDLNEYICKRIT</sequence>
<gene>
    <name evidence="1" type="ORF">F4821DRAFT_279843</name>
</gene>
<organism evidence="1 2">
    <name type="scientific">Hypoxylon rubiginosum</name>
    <dbReference type="NCBI Taxonomy" id="110542"/>
    <lineage>
        <taxon>Eukaryota</taxon>
        <taxon>Fungi</taxon>
        <taxon>Dikarya</taxon>
        <taxon>Ascomycota</taxon>
        <taxon>Pezizomycotina</taxon>
        <taxon>Sordariomycetes</taxon>
        <taxon>Xylariomycetidae</taxon>
        <taxon>Xylariales</taxon>
        <taxon>Hypoxylaceae</taxon>
        <taxon>Hypoxylon</taxon>
    </lineage>
</organism>
<proteinExistence type="predicted"/>
<accession>A0ACC0CWE1</accession>
<name>A0ACC0CWE1_9PEZI</name>
<dbReference type="EMBL" id="MU394333">
    <property type="protein sequence ID" value="KAI6084708.1"/>
    <property type="molecule type" value="Genomic_DNA"/>
</dbReference>
<dbReference type="Proteomes" id="UP001497680">
    <property type="component" value="Unassembled WGS sequence"/>
</dbReference>
<evidence type="ECO:0000313" key="2">
    <source>
        <dbReference type="Proteomes" id="UP001497680"/>
    </source>
</evidence>
<protein>
    <submittedName>
        <fullName evidence="1">NAD(P)-binding protein</fullName>
    </submittedName>
</protein>
<comment type="caution">
    <text evidence="1">The sequence shown here is derived from an EMBL/GenBank/DDBJ whole genome shotgun (WGS) entry which is preliminary data.</text>
</comment>